<name>A0A8H4VLS3_9AGAR</name>
<proteinExistence type="predicted"/>
<reference evidence="1 2" key="1">
    <citation type="submission" date="2019-12" db="EMBL/GenBank/DDBJ databases">
        <authorList>
            <person name="Floudas D."/>
            <person name="Bentzer J."/>
            <person name="Ahren D."/>
            <person name="Johansson T."/>
            <person name="Persson P."/>
            <person name="Tunlid A."/>
        </authorList>
    </citation>
    <scope>NUCLEOTIDE SEQUENCE [LARGE SCALE GENOMIC DNA]</scope>
    <source>
        <strain evidence="1 2">CBS 102.39</strain>
    </source>
</reference>
<accession>A0A8H4VLS3</accession>
<comment type="caution">
    <text evidence="1">The sequence shown here is derived from an EMBL/GenBank/DDBJ whole genome shotgun (WGS) entry which is preliminary data.</text>
</comment>
<sequence>MCKASTCIYQHLRISLQAAPDGSRISKSPLACPSTYFGLDFDESTMSPLPGQQKKILAVLVRYRVGGIIWSVVATGRKEEGLWMHRVVLG</sequence>
<protein>
    <submittedName>
        <fullName evidence="1">Uncharacterized protein</fullName>
    </submittedName>
</protein>
<dbReference type="AlphaFoldDB" id="A0A8H4VLS3"/>
<gene>
    <name evidence="1" type="ORF">D9613_011782</name>
</gene>
<organism evidence="1 2">
    <name type="scientific">Agrocybe pediades</name>
    <dbReference type="NCBI Taxonomy" id="84607"/>
    <lineage>
        <taxon>Eukaryota</taxon>
        <taxon>Fungi</taxon>
        <taxon>Dikarya</taxon>
        <taxon>Basidiomycota</taxon>
        <taxon>Agaricomycotina</taxon>
        <taxon>Agaricomycetes</taxon>
        <taxon>Agaricomycetidae</taxon>
        <taxon>Agaricales</taxon>
        <taxon>Agaricineae</taxon>
        <taxon>Strophariaceae</taxon>
        <taxon>Agrocybe</taxon>
    </lineage>
</organism>
<dbReference type="Proteomes" id="UP000521872">
    <property type="component" value="Unassembled WGS sequence"/>
</dbReference>
<dbReference type="EMBL" id="JAACJL010000047">
    <property type="protein sequence ID" value="KAF4612735.1"/>
    <property type="molecule type" value="Genomic_DNA"/>
</dbReference>
<evidence type="ECO:0000313" key="2">
    <source>
        <dbReference type="Proteomes" id="UP000521872"/>
    </source>
</evidence>
<keyword evidence="2" id="KW-1185">Reference proteome</keyword>
<evidence type="ECO:0000313" key="1">
    <source>
        <dbReference type="EMBL" id="KAF4612735.1"/>
    </source>
</evidence>